<organism evidence="2 3">
    <name type="scientific">Muiribacterium halophilum</name>
    <dbReference type="NCBI Taxonomy" id="2053465"/>
    <lineage>
        <taxon>Bacteria</taxon>
        <taxon>Candidatus Muiribacteriota</taxon>
        <taxon>Candidatus Muiribacteriia</taxon>
        <taxon>Candidatus Muiribacteriales</taxon>
        <taxon>Candidatus Muiribacteriaceae</taxon>
        <taxon>Candidatus Muiribacterium</taxon>
    </lineage>
</organism>
<comment type="caution">
    <text evidence="2">The sequence shown here is derived from an EMBL/GenBank/DDBJ whole genome shotgun (WGS) entry which is preliminary data.</text>
</comment>
<dbReference type="Pfam" id="PF00359">
    <property type="entry name" value="PTS_EIIA_2"/>
    <property type="match status" value="1"/>
</dbReference>
<protein>
    <recommendedName>
        <fullName evidence="1">PTS EIIA type-2 domain-containing protein</fullName>
    </recommendedName>
</protein>
<dbReference type="Proteomes" id="UP000234857">
    <property type="component" value="Unassembled WGS sequence"/>
</dbReference>
<dbReference type="InterPro" id="IPR016152">
    <property type="entry name" value="PTrfase/Anion_transptr"/>
</dbReference>
<accession>A0A2N5ZEE2</accession>
<evidence type="ECO:0000313" key="2">
    <source>
        <dbReference type="EMBL" id="PLX17038.1"/>
    </source>
</evidence>
<dbReference type="Gene3D" id="3.40.930.10">
    <property type="entry name" value="Mannitol-specific EII, Chain A"/>
    <property type="match status" value="1"/>
</dbReference>
<dbReference type="EMBL" id="PKTG01000097">
    <property type="protein sequence ID" value="PLX17038.1"/>
    <property type="molecule type" value="Genomic_DNA"/>
</dbReference>
<name>A0A2N5ZEE2_MUIH1</name>
<dbReference type="PROSITE" id="PS51094">
    <property type="entry name" value="PTS_EIIA_TYPE_2"/>
    <property type="match status" value="1"/>
</dbReference>
<evidence type="ECO:0000313" key="3">
    <source>
        <dbReference type="Proteomes" id="UP000234857"/>
    </source>
</evidence>
<evidence type="ECO:0000259" key="1">
    <source>
        <dbReference type="PROSITE" id="PS51094"/>
    </source>
</evidence>
<dbReference type="SUPFAM" id="SSF55804">
    <property type="entry name" value="Phoshotransferase/anion transport protein"/>
    <property type="match status" value="1"/>
</dbReference>
<proteinExistence type="predicted"/>
<sequence length="50" mass="5899">MFFLLAAPLDVESKYLQVLAHLSRLLREKDFRERLLDAKDPQEILDILNT</sequence>
<dbReference type="InterPro" id="IPR002178">
    <property type="entry name" value="PTS_EIIA_type-2_dom"/>
</dbReference>
<feature type="domain" description="PTS EIIA type-2" evidence="1">
    <location>
        <begin position="1"/>
        <end position="50"/>
    </location>
</feature>
<gene>
    <name evidence="2" type="ORF">C0601_08645</name>
</gene>
<dbReference type="AlphaFoldDB" id="A0A2N5ZEE2"/>
<reference evidence="2 3" key="1">
    <citation type="submission" date="2017-11" db="EMBL/GenBank/DDBJ databases">
        <title>Genome-resolved metagenomics identifies genetic mobility, metabolic interactions, and unexpected diversity in perchlorate-reducing communities.</title>
        <authorList>
            <person name="Barnum T.P."/>
            <person name="Figueroa I.A."/>
            <person name="Carlstrom C.I."/>
            <person name="Lucas L.N."/>
            <person name="Engelbrektson A.L."/>
            <person name="Coates J.D."/>
        </authorList>
    </citation>
    <scope>NUCLEOTIDE SEQUENCE [LARGE SCALE GENOMIC DNA]</scope>
    <source>
        <strain evidence="2">BM706</strain>
    </source>
</reference>